<proteinExistence type="inferred from homology"/>
<dbReference type="PANTHER" id="PTHR23239">
    <property type="entry name" value="INTERMEDIATE FILAMENT"/>
    <property type="match status" value="1"/>
</dbReference>
<feature type="coiled-coil region" evidence="13">
    <location>
        <begin position="365"/>
        <end position="406"/>
    </location>
</feature>
<feature type="region of interest" description="Disordered" evidence="14">
    <location>
        <begin position="1"/>
        <end position="21"/>
    </location>
</feature>
<dbReference type="PANTHER" id="PTHR23239:SF368">
    <property type="entry name" value="KERATIN, TYPE I CYTOSKELETAL 14"/>
    <property type="match status" value="1"/>
</dbReference>
<evidence type="ECO:0000256" key="5">
    <source>
        <dbReference type="ARBA" id="ARBA00022754"/>
    </source>
</evidence>
<evidence type="ECO:0000259" key="15">
    <source>
        <dbReference type="PROSITE" id="PS51842"/>
    </source>
</evidence>
<gene>
    <name evidence="17" type="primary">LOC107119885</name>
</gene>
<evidence type="ECO:0000256" key="13">
    <source>
        <dbReference type="SAM" id="Coils"/>
    </source>
</evidence>
<sequence>MTTTIRQYTSSSSMKGPMSFGGGSSRLSSVHLGGGYRAPSIHGGAGGLSISSSRYVSGLGSSLGGGYGGSYCSSNSFGGGLGGGFGGGFGGSFGGGFVVGGGDGLLAGGEKETMQNLNDRLASYLDKVRALEEANTELEVKIREWHKKQGPGPDRDYSHYFRTIEDLQSKILATTISNASVVLQIDNARLAADDFRTKFETEQALRMNVEADINGLRRVLDELTLSRADLEMQIENLKEELAYLKKNHEEEMNILRSQMGGEITVEMDAAPGVDLTKILSEMREQYEALADKNRKDAEQWFFTKTEELNREVATNTEQLQSSKTEITELRRTVQGLEIDLQAQLSMKAALEGTLAETEARYGTQLAQIQVLITSVEEQLAELRCDMERQNHEYKILLDVKTRLEQEITTYRRLLEGEDAHISSQYNAAVSQSGRDVTKTTRQVRMIVEEVEDGKVVSSREQVKQSSY</sequence>
<dbReference type="Pfam" id="PF00038">
    <property type="entry name" value="Filament"/>
    <property type="match status" value="1"/>
</dbReference>
<keyword evidence="7" id="KW-0539">Nucleus</keyword>
<organism evidence="16 17">
    <name type="scientific">Gekko japonicus</name>
    <name type="common">Schlegel's Japanese gecko</name>
    <dbReference type="NCBI Taxonomy" id="146911"/>
    <lineage>
        <taxon>Eukaryota</taxon>
        <taxon>Metazoa</taxon>
        <taxon>Chordata</taxon>
        <taxon>Craniata</taxon>
        <taxon>Vertebrata</taxon>
        <taxon>Euteleostomi</taxon>
        <taxon>Lepidosauria</taxon>
        <taxon>Squamata</taxon>
        <taxon>Bifurcata</taxon>
        <taxon>Gekkota</taxon>
        <taxon>Gekkonidae</taxon>
        <taxon>Gekkoninae</taxon>
        <taxon>Gekko</taxon>
    </lineage>
</organism>
<dbReference type="PROSITE" id="PS51842">
    <property type="entry name" value="IF_ROD_2"/>
    <property type="match status" value="1"/>
</dbReference>
<keyword evidence="4" id="KW-0416">Keratin</keyword>
<dbReference type="InterPro" id="IPR039008">
    <property type="entry name" value="IF_rod_dom"/>
</dbReference>
<feature type="domain" description="IF rod" evidence="15">
    <location>
        <begin position="110"/>
        <end position="421"/>
    </location>
</feature>
<dbReference type="SMART" id="SM01391">
    <property type="entry name" value="Filament"/>
    <property type="match status" value="1"/>
</dbReference>
<dbReference type="Gene3D" id="1.20.5.500">
    <property type="entry name" value="Single helix bin"/>
    <property type="match status" value="1"/>
</dbReference>
<reference evidence="17" key="1">
    <citation type="submission" date="2025-08" db="UniProtKB">
        <authorList>
            <consortium name="RefSeq"/>
        </authorList>
    </citation>
    <scope>IDENTIFICATION</scope>
</reference>
<keyword evidence="3" id="KW-0963">Cytoplasm</keyword>
<dbReference type="SUPFAM" id="SSF64593">
    <property type="entry name" value="Intermediate filament protein, coiled coil region"/>
    <property type="match status" value="2"/>
</dbReference>
<dbReference type="PRINTS" id="PR01248">
    <property type="entry name" value="TYPE1KERATIN"/>
</dbReference>
<feature type="compositionally biased region" description="Polar residues" evidence="14">
    <location>
        <begin position="1"/>
        <end position="14"/>
    </location>
</feature>
<evidence type="ECO:0000256" key="9">
    <source>
        <dbReference type="ARBA" id="ARBA00040326"/>
    </source>
</evidence>
<evidence type="ECO:0000256" key="6">
    <source>
        <dbReference type="ARBA" id="ARBA00023054"/>
    </source>
</evidence>
<comment type="subcellular location">
    <subcellularLocation>
        <location evidence="2">Cytoplasm</location>
    </subcellularLocation>
    <subcellularLocation>
        <location evidence="1">Nucleus</location>
    </subcellularLocation>
</comment>
<feature type="coiled-coil region" evidence="13">
    <location>
        <begin position="213"/>
        <end position="339"/>
    </location>
</feature>
<evidence type="ECO:0000256" key="7">
    <source>
        <dbReference type="ARBA" id="ARBA00023242"/>
    </source>
</evidence>
<evidence type="ECO:0000313" key="16">
    <source>
        <dbReference type="Proteomes" id="UP000694871"/>
    </source>
</evidence>
<comment type="similarity">
    <text evidence="12">Belongs to the intermediate filament family.</text>
</comment>
<dbReference type="InterPro" id="IPR018039">
    <property type="entry name" value="IF_conserved"/>
</dbReference>
<evidence type="ECO:0000256" key="8">
    <source>
        <dbReference type="ARBA" id="ARBA00037229"/>
    </source>
</evidence>
<feature type="coiled-coil region" evidence="13">
    <location>
        <begin position="114"/>
        <end position="148"/>
    </location>
</feature>
<dbReference type="Proteomes" id="UP000694871">
    <property type="component" value="Unplaced"/>
</dbReference>
<evidence type="ECO:0000313" key="17">
    <source>
        <dbReference type="RefSeq" id="XP_015277986.1"/>
    </source>
</evidence>
<keyword evidence="16" id="KW-1185">Reference proteome</keyword>
<evidence type="ECO:0000256" key="11">
    <source>
        <dbReference type="ARBA" id="ARBA00042490"/>
    </source>
</evidence>
<accession>A0ABM1KW99</accession>
<evidence type="ECO:0000256" key="12">
    <source>
        <dbReference type="RuleBase" id="RU000685"/>
    </source>
</evidence>
<evidence type="ECO:0000256" key="4">
    <source>
        <dbReference type="ARBA" id="ARBA00022744"/>
    </source>
</evidence>
<evidence type="ECO:0000256" key="3">
    <source>
        <dbReference type="ARBA" id="ARBA00022490"/>
    </source>
</evidence>
<dbReference type="Gene3D" id="1.20.5.1160">
    <property type="entry name" value="Vasodilator-stimulated phosphoprotein"/>
    <property type="match status" value="1"/>
</dbReference>
<keyword evidence="5 12" id="KW-0403">Intermediate filament</keyword>
<dbReference type="PROSITE" id="PS00226">
    <property type="entry name" value="IF_ROD_1"/>
    <property type="match status" value="1"/>
</dbReference>
<dbReference type="RefSeq" id="XP_015277986.1">
    <property type="nucleotide sequence ID" value="XM_015422500.1"/>
</dbReference>
<evidence type="ECO:0000256" key="10">
    <source>
        <dbReference type="ARBA" id="ARBA00041705"/>
    </source>
</evidence>
<comment type="function">
    <text evidence="8">The nonhelical tail domain is involved in promoting KRT5-KRT14 filaments to self-organize into large bundles and enhances the mechanical properties involved in resilience of keratin intermediate filaments in vitro.</text>
</comment>
<dbReference type="GeneID" id="107119885"/>
<name>A0ABM1KW99_GEKJA</name>
<evidence type="ECO:0000256" key="1">
    <source>
        <dbReference type="ARBA" id="ARBA00004123"/>
    </source>
</evidence>
<dbReference type="InterPro" id="IPR002957">
    <property type="entry name" value="Keratin_I"/>
</dbReference>
<keyword evidence="6 13" id="KW-0175">Coiled coil</keyword>
<dbReference type="Gene3D" id="1.20.5.170">
    <property type="match status" value="1"/>
</dbReference>
<protein>
    <recommendedName>
        <fullName evidence="9">Keratin, type I cytoskeletal 14</fullName>
    </recommendedName>
    <alternativeName>
        <fullName evidence="10">Cytokeratin-14</fullName>
    </alternativeName>
    <alternativeName>
        <fullName evidence="11">Keratin-14</fullName>
    </alternativeName>
</protein>
<evidence type="ECO:0000256" key="14">
    <source>
        <dbReference type="SAM" id="MobiDB-lite"/>
    </source>
</evidence>
<evidence type="ECO:0000256" key="2">
    <source>
        <dbReference type="ARBA" id="ARBA00004496"/>
    </source>
</evidence>